<proteinExistence type="predicted"/>
<evidence type="ECO:0000313" key="3">
    <source>
        <dbReference type="Proteomes" id="UP001372338"/>
    </source>
</evidence>
<accession>A0AAN9EGW8</accession>
<evidence type="ECO:0000313" key="2">
    <source>
        <dbReference type="EMBL" id="KAK7252598.1"/>
    </source>
</evidence>
<evidence type="ECO:0000256" key="1">
    <source>
        <dbReference type="SAM" id="Phobius"/>
    </source>
</evidence>
<protein>
    <submittedName>
        <fullName evidence="2">Uncharacterized protein</fullName>
    </submittedName>
</protein>
<comment type="caution">
    <text evidence="2">The sequence shown here is derived from an EMBL/GenBank/DDBJ whole genome shotgun (WGS) entry which is preliminary data.</text>
</comment>
<sequence>MSNLENHYLPKKNNILHCSSEEATASTPTTAPFHVATVSRFGDRFCLSGKVPIWFNLKKVEDLEGAEKKNDGEIDVSGIDVVKGGAFFVCIVKALCCSSLILCLGLWFGCLFNFVALWGFISDVNLVGCAENQGP</sequence>
<feature type="transmembrane region" description="Helical" evidence="1">
    <location>
        <begin position="100"/>
        <end position="121"/>
    </location>
</feature>
<organism evidence="2 3">
    <name type="scientific">Crotalaria pallida</name>
    <name type="common">Smooth rattlebox</name>
    <name type="synonym">Crotalaria striata</name>
    <dbReference type="NCBI Taxonomy" id="3830"/>
    <lineage>
        <taxon>Eukaryota</taxon>
        <taxon>Viridiplantae</taxon>
        <taxon>Streptophyta</taxon>
        <taxon>Embryophyta</taxon>
        <taxon>Tracheophyta</taxon>
        <taxon>Spermatophyta</taxon>
        <taxon>Magnoliopsida</taxon>
        <taxon>eudicotyledons</taxon>
        <taxon>Gunneridae</taxon>
        <taxon>Pentapetalae</taxon>
        <taxon>rosids</taxon>
        <taxon>fabids</taxon>
        <taxon>Fabales</taxon>
        <taxon>Fabaceae</taxon>
        <taxon>Papilionoideae</taxon>
        <taxon>50 kb inversion clade</taxon>
        <taxon>genistoids sensu lato</taxon>
        <taxon>core genistoids</taxon>
        <taxon>Crotalarieae</taxon>
        <taxon>Crotalaria</taxon>
    </lineage>
</organism>
<keyword evidence="1" id="KW-0472">Membrane</keyword>
<dbReference type="AlphaFoldDB" id="A0AAN9EGW8"/>
<gene>
    <name evidence="2" type="ORF">RIF29_36656</name>
</gene>
<dbReference type="EMBL" id="JAYWIO010000007">
    <property type="protein sequence ID" value="KAK7252598.1"/>
    <property type="molecule type" value="Genomic_DNA"/>
</dbReference>
<keyword evidence="1" id="KW-0812">Transmembrane</keyword>
<dbReference type="Proteomes" id="UP001372338">
    <property type="component" value="Unassembled WGS sequence"/>
</dbReference>
<keyword evidence="1" id="KW-1133">Transmembrane helix</keyword>
<name>A0AAN9EGW8_CROPI</name>
<keyword evidence="3" id="KW-1185">Reference proteome</keyword>
<reference evidence="2 3" key="1">
    <citation type="submission" date="2024-01" db="EMBL/GenBank/DDBJ databases">
        <title>The genomes of 5 underutilized Papilionoideae crops provide insights into root nodulation and disease resistanc.</title>
        <authorList>
            <person name="Yuan L."/>
        </authorList>
    </citation>
    <scope>NUCLEOTIDE SEQUENCE [LARGE SCALE GENOMIC DNA]</scope>
    <source>
        <strain evidence="2">ZHUSHIDOU_FW_LH</strain>
        <tissue evidence="2">Leaf</tissue>
    </source>
</reference>